<evidence type="ECO:0000256" key="1">
    <source>
        <dbReference type="SAM" id="MobiDB-lite"/>
    </source>
</evidence>
<protein>
    <submittedName>
        <fullName evidence="2">Uncharacterized protein</fullName>
    </submittedName>
</protein>
<reference evidence="2" key="1">
    <citation type="submission" date="2019-07" db="EMBL/GenBank/DDBJ databases">
        <authorList>
            <person name="Dittberner H."/>
        </authorList>
    </citation>
    <scope>NUCLEOTIDE SEQUENCE [LARGE SCALE GENOMIC DNA]</scope>
</reference>
<sequence>MSNPSSSNNQQVRTASASQVPSLTYTPVVLSTPNSVFPCQRIFDQPKRLGKENGTNVEAKGGSGSAQPPSMRAIANLVPSLTYTPVVLSAPNPVFPCQRPFDQPKRLGKENGTNVEAKGSGSGSVRPPSMSRDKQREKQPMRASASQVPSFKWVPVVLSAVRPQAPMRVTGHVHRLGGGGGESKGKGPLATDQLHVKQSSTIGQSSGTSTIERGPDEIVLNPLMLQDALLGKGKIMTRLMLQRYNSASVGLKKLNEEKKSLS</sequence>
<dbReference type="AlphaFoldDB" id="A0A565CPN3"/>
<proteinExistence type="predicted"/>
<accession>A0A565CPN3</accession>
<dbReference type="Proteomes" id="UP000489600">
    <property type="component" value="Unassembled WGS sequence"/>
</dbReference>
<evidence type="ECO:0000313" key="3">
    <source>
        <dbReference type="Proteomes" id="UP000489600"/>
    </source>
</evidence>
<dbReference type="EMBL" id="CABITT030000008">
    <property type="protein sequence ID" value="VVB15547.1"/>
    <property type="molecule type" value="Genomic_DNA"/>
</dbReference>
<name>A0A565CPN3_9BRAS</name>
<evidence type="ECO:0000313" key="2">
    <source>
        <dbReference type="EMBL" id="VVB15547.1"/>
    </source>
</evidence>
<organism evidence="2 3">
    <name type="scientific">Arabis nemorensis</name>
    <dbReference type="NCBI Taxonomy" id="586526"/>
    <lineage>
        <taxon>Eukaryota</taxon>
        <taxon>Viridiplantae</taxon>
        <taxon>Streptophyta</taxon>
        <taxon>Embryophyta</taxon>
        <taxon>Tracheophyta</taxon>
        <taxon>Spermatophyta</taxon>
        <taxon>Magnoliopsida</taxon>
        <taxon>eudicotyledons</taxon>
        <taxon>Gunneridae</taxon>
        <taxon>Pentapetalae</taxon>
        <taxon>rosids</taxon>
        <taxon>malvids</taxon>
        <taxon>Brassicales</taxon>
        <taxon>Brassicaceae</taxon>
        <taxon>Arabideae</taxon>
        <taxon>Arabis</taxon>
    </lineage>
</organism>
<keyword evidence="3" id="KW-1185">Reference proteome</keyword>
<comment type="caution">
    <text evidence="2">The sequence shown here is derived from an EMBL/GenBank/DDBJ whole genome shotgun (WGS) entry which is preliminary data.</text>
</comment>
<feature type="region of interest" description="Disordered" evidence="1">
    <location>
        <begin position="99"/>
        <end position="146"/>
    </location>
</feature>
<gene>
    <name evidence="2" type="ORF">ANE_LOCUS25991</name>
</gene>
<feature type="region of interest" description="Disordered" evidence="1">
    <location>
        <begin position="1"/>
        <end position="23"/>
    </location>
</feature>
<feature type="compositionally biased region" description="Basic and acidic residues" evidence="1">
    <location>
        <begin position="131"/>
        <end position="140"/>
    </location>
</feature>
<feature type="region of interest" description="Disordered" evidence="1">
    <location>
        <begin position="45"/>
        <end position="70"/>
    </location>
</feature>